<reference evidence="3 4" key="1">
    <citation type="journal article" date="2018" name="Front. Microbiol.">
        <title>Genome-Wide Analysis of Corynespora cassiicola Leaf Fall Disease Putative Effectors.</title>
        <authorList>
            <person name="Lopez D."/>
            <person name="Ribeiro S."/>
            <person name="Label P."/>
            <person name="Fumanal B."/>
            <person name="Venisse J.S."/>
            <person name="Kohler A."/>
            <person name="de Oliveira R.R."/>
            <person name="Labutti K."/>
            <person name="Lipzen A."/>
            <person name="Lail K."/>
            <person name="Bauer D."/>
            <person name="Ohm R.A."/>
            <person name="Barry K.W."/>
            <person name="Spatafora J."/>
            <person name="Grigoriev I.V."/>
            <person name="Martin F.M."/>
            <person name="Pujade-Renaud V."/>
        </authorList>
    </citation>
    <scope>NUCLEOTIDE SEQUENCE [LARGE SCALE GENOMIC DNA]</scope>
    <source>
        <strain evidence="3 4">Philippines</strain>
    </source>
</reference>
<protein>
    <submittedName>
        <fullName evidence="3">Kinase-like protein</fullName>
    </submittedName>
</protein>
<dbReference type="EMBL" id="KZ678141">
    <property type="protein sequence ID" value="PSN62475.1"/>
    <property type="molecule type" value="Genomic_DNA"/>
</dbReference>
<feature type="domain" description="Protein kinase" evidence="2">
    <location>
        <begin position="41"/>
        <end position="363"/>
    </location>
</feature>
<dbReference type="STRING" id="1448308.A0A2T2NAK5"/>
<keyword evidence="4" id="KW-1185">Reference proteome</keyword>
<dbReference type="PROSITE" id="PS00108">
    <property type="entry name" value="PROTEIN_KINASE_ST"/>
    <property type="match status" value="1"/>
</dbReference>
<dbReference type="InterPro" id="IPR011009">
    <property type="entry name" value="Kinase-like_dom_sf"/>
</dbReference>
<dbReference type="GO" id="GO:0004672">
    <property type="term" value="F:protein kinase activity"/>
    <property type="evidence" value="ECO:0007669"/>
    <property type="project" value="InterPro"/>
</dbReference>
<dbReference type="AlphaFoldDB" id="A0A2T2NAK5"/>
<gene>
    <name evidence="3" type="ORF">BS50DRAFT_119813</name>
</gene>
<feature type="region of interest" description="Disordered" evidence="1">
    <location>
        <begin position="1"/>
        <end position="33"/>
    </location>
</feature>
<dbReference type="Gene3D" id="1.10.510.10">
    <property type="entry name" value="Transferase(Phosphotransferase) domain 1"/>
    <property type="match status" value="1"/>
</dbReference>
<dbReference type="GO" id="GO:0005524">
    <property type="term" value="F:ATP binding"/>
    <property type="evidence" value="ECO:0007669"/>
    <property type="project" value="InterPro"/>
</dbReference>
<dbReference type="Proteomes" id="UP000240883">
    <property type="component" value="Unassembled WGS sequence"/>
</dbReference>
<organism evidence="3 4">
    <name type="scientific">Corynespora cassiicola Philippines</name>
    <dbReference type="NCBI Taxonomy" id="1448308"/>
    <lineage>
        <taxon>Eukaryota</taxon>
        <taxon>Fungi</taxon>
        <taxon>Dikarya</taxon>
        <taxon>Ascomycota</taxon>
        <taxon>Pezizomycotina</taxon>
        <taxon>Dothideomycetes</taxon>
        <taxon>Pleosporomycetidae</taxon>
        <taxon>Pleosporales</taxon>
        <taxon>Corynesporascaceae</taxon>
        <taxon>Corynespora</taxon>
    </lineage>
</organism>
<dbReference type="SUPFAM" id="SSF56112">
    <property type="entry name" value="Protein kinase-like (PK-like)"/>
    <property type="match status" value="1"/>
</dbReference>
<evidence type="ECO:0000313" key="3">
    <source>
        <dbReference type="EMBL" id="PSN62475.1"/>
    </source>
</evidence>
<dbReference type="Pfam" id="PF00069">
    <property type="entry name" value="Pkinase"/>
    <property type="match status" value="1"/>
</dbReference>
<sequence length="385" mass="43152">MVKRKAAAAPDAGAGHCSKRLKTTKTSTKGSPPFFWNPNHWELEKKITDGVSIQKRKATRGQLVVKKILEMLAKHEDDEDQDHRPIEIRAVTSLPKNNRVIQPLFYALATPNSSHATAIYPFFPLGDLEEWKQRAFDSKNKKPVPESHIWRLFLQLSQALAFIQGVLGPDHSAHTPLLHRDIKPANVLVASNGTTYPSFRLHDFGVAGEYQRRSRTEAQCELRCGTFEWQPPENPRINTAAADIWSLGALVHFLAVGQAPLGLLAPYIRAQVAAHGNQHPPGVADYETPLRYYAARVPRVVTPINLSRADQRARGLAPRQNSDLALYVHQYSDELNRWMAKCLESMARRRPSADRLVRGMGTVARGMLKKMGGQPALTDIDIEYE</sequence>
<dbReference type="PANTHER" id="PTHR24361:SF824">
    <property type="entry name" value="SERINE_THREONINE-PROTEIN KINASE NEK6"/>
    <property type="match status" value="1"/>
</dbReference>
<dbReference type="SMART" id="SM00220">
    <property type="entry name" value="S_TKc"/>
    <property type="match status" value="1"/>
</dbReference>
<proteinExistence type="predicted"/>
<evidence type="ECO:0000313" key="4">
    <source>
        <dbReference type="Proteomes" id="UP000240883"/>
    </source>
</evidence>
<dbReference type="CDD" id="cd00180">
    <property type="entry name" value="PKc"/>
    <property type="match status" value="1"/>
</dbReference>
<dbReference type="InterPro" id="IPR000719">
    <property type="entry name" value="Prot_kinase_dom"/>
</dbReference>
<dbReference type="GO" id="GO:0005737">
    <property type="term" value="C:cytoplasm"/>
    <property type="evidence" value="ECO:0007669"/>
    <property type="project" value="TreeGrafter"/>
</dbReference>
<accession>A0A2T2NAK5</accession>
<evidence type="ECO:0000259" key="2">
    <source>
        <dbReference type="PROSITE" id="PS50011"/>
    </source>
</evidence>
<dbReference type="InterPro" id="IPR053235">
    <property type="entry name" value="Ser_Thr_kinase"/>
</dbReference>
<dbReference type="PROSITE" id="PS50011">
    <property type="entry name" value="PROTEIN_KINASE_DOM"/>
    <property type="match status" value="1"/>
</dbReference>
<dbReference type="PANTHER" id="PTHR24361">
    <property type="entry name" value="MITOGEN-ACTIVATED KINASE KINASE KINASE"/>
    <property type="match status" value="1"/>
</dbReference>
<keyword evidence="3" id="KW-0808">Transferase</keyword>
<dbReference type="OrthoDB" id="310217at2759"/>
<keyword evidence="3" id="KW-0418">Kinase</keyword>
<dbReference type="InterPro" id="IPR008271">
    <property type="entry name" value="Ser/Thr_kinase_AS"/>
</dbReference>
<name>A0A2T2NAK5_CORCC</name>
<evidence type="ECO:0000256" key="1">
    <source>
        <dbReference type="SAM" id="MobiDB-lite"/>
    </source>
</evidence>